<reference evidence="2" key="1">
    <citation type="submission" date="2016-06" db="EMBL/GenBank/DDBJ databases">
        <title>Parallel loss of symbiosis genes in relatives of nitrogen-fixing non-legume Parasponia.</title>
        <authorList>
            <person name="Van Velzen R."/>
            <person name="Holmer R."/>
            <person name="Bu F."/>
            <person name="Rutten L."/>
            <person name="Van Zeijl A."/>
            <person name="Liu W."/>
            <person name="Santuari L."/>
            <person name="Cao Q."/>
            <person name="Sharma T."/>
            <person name="Shen D."/>
            <person name="Roswanjaya Y."/>
            <person name="Wardhani T."/>
            <person name="Kalhor M.S."/>
            <person name="Jansen J."/>
            <person name="Van den Hoogen J."/>
            <person name="Gungor B."/>
            <person name="Hartog M."/>
            <person name="Hontelez J."/>
            <person name="Verver J."/>
            <person name="Yang W.-C."/>
            <person name="Schijlen E."/>
            <person name="Repin R."/>
            <person name="Schilthuizen M."/>
            <person name="Schranz E."/>
            <person name="Heidstra R."/>
            <person name="Miyata K."/>
            <person name="Fedorova E."/>
            <person name="Kohlen W."/>
            <person name="Bisseling T."/>
            <person name="Smit S."/>
            <person name="Geurts R."/>
        </authorList>
    </citation>
    <scope>NUCLEOTIDE SEQUENCE [LARGE SCALE GENOMIC DNA]</scope>
    <source>
        <strain evidence="2">cv. WU1-14</strain>
    </source>
</reference>
<evidence type="ECO:0000313" key="2">
    <source>
        <dbReference type="Proteomes" id="UP000237105"/>
    </source>
</evidence>
<dbReference type="OrthoDB" id="1436154at2759"/>
<gene>
    <name evidence="1" type="ORF">PanWU01x14_285390</name>
</gene>
<dbReference type="Pfam" id="PF14223">
    <property type="entry name" value="Retrotran_gag_2"/>
    <property type="match status" value="1"/>
</dbReference>
<sequence>MNLVIVEENLALTVEEPSKLDDSSSDSTKKFYNEWQYSNRYCLMIIRYHIEESIHDSIHETKTAKEFLVEVDKKYVKFVKSEKEYYSNLLHTTYYDGVSGIKNHVVTLKSFFQKLKGMNMNLGDDFLVWHTMRYLPSQFDLIRSSYND</sequence>
<dbReference type="EMBL" id="JXTB01000402">
    <property type="protein sequence ID" value="PON42007.1"/>
    <property type="molecule type" value="Genomic_DNA"/>
</dbReference>
<accession>A0A2P5AZL6</accession>
<comment type="caution">
    <text evidence="1">The sequence shown here is derived from an EMBL/GenBank/DDBJ whole genome shotgun (WGS) entry which is preliminary data.</text>
</comment>
<keyword evidence="2" id="KW-1185">Reference proteome</keyword>
<name>A0A2P5AZL6_PARAD</name>
<organism evidence="1 2">
    <name type="scientific">Parasponia andersonii</name>
    <name type="common">Sponia andersonii</name>
    <dbReference type="NCBI Taxonomy" id="3476"/>
    <lineage>
        <taxon>Eukaryota</taxon>
        <taxon>Viridiplantae</taxon>
        <taxon>Streptophyta</taxon>
        <taxon>Embryophyta</taxon>
        <taxon>Tracheophyta</taxon>
        <taxon>Spermatophyta</taxon>
        <taxon>Magnoliopsida</taxon>
        <taxon>eudicotyledons</taxon>
        <taxon>Gunneridae</taxon>
        <taxon>Pentapetalae</taxon>
        <taxon>rosids</taxon>
        <taxon>fabids</taxon>
        <taxon>Rosales</taxon>
        <taxon>Cannabaceae</taxon>
        <taxon>Parasponia</taxon>
    </lineage>
</organism>
<proteinExistence type="predicted"/>
<dbReference type="Proteomes" id="UP000237105">
    <property type="component" value="Unassembled WGS sequence"/>
</dbReference>
<evidence type="ECO:0000313" key="1">
    <source>
        <dbReference type="EMBL" id="PON42007.1"/>
    </source>
</evidence>
<protein>
    <submittedName>
        <fullName evidence="1">Uncharacterized protein</fullName>
    </submittedName>
</protein>
<dbReference type="AlphaFoldDB" id="A0A2P5AZL6"/>